<dbReference type="SUPFAM" id="SSF52821">
    <property type="entry name" value="Rhodanese/Cell cycle control phosphatase"/>
    <property type="match status" value="1"/>
</dbReference>
<dbReference type="InterPro" id="IPR001763">
    <property type="entry name" value="Rhodanese-like_dom"/>
</dbReference>
<dbReference type="PANTHER" id="PTHR45431">
    <property type="entry name" value="RHODANESE-LIKE DOMAIN-CONTAINING PROTEIN 15, CHLOROPLASTIC"/>
    <property type="match status" value="1"/>
</dbReference>
<dbReference type="CDD" id="cd00158">
    <property type="entry name" value="RHOD"/>
    <property type="match status" value="1"/>
</dbReference>
<dbReference type="InterPro" id="IPR036873">
    <property type="entry name" value="Rhodanese-like_dom_sf"/>
</dbReference>
<dbReference type="Gene3D" id="3.40.250.10">
    <property type="entry name" value="Rhodanese-like domain"/>
    <property type="match status" value="1"/>
</dbReference>
<dbReference type="KEGG" id="smai:EXU30_16430"/>
<protein>
    <submittedName>
        <fullName evidence="3">Rhodanese-like domain-containing protein</fullName>
    </submittedName>
</protein>
<dbReference type="OrthoDB" id="9814704at2"/>
<keyword evidence="4" id="KW-1185">Reference proteome</keyword>
<dbReference type="InterPro" id="IPR052367">
    <property type="entry name" value="Thiosulfate_ST/Rhodanese-like"/>
</dbReference>
<dbReference type="Pfam" id="PF00581">
    <property type="entry name" value="Rhodanese"/>
    <property type="match status" value="1"/>
</dbReference>
<proteinExistence type="predicted"/>
<evidence type="ECO:0000313" key="3">
    <source>
        <dbReference type="EMBL" id="QBF84949.1"/>
    </source>
</evidence>
<sequence>MMLFKQSLNTRIFAILACVLLIIWANLAQASEPSRELQAWDKIANGAMVIDVRTAEEFAAGHLDNAINIPFEFIVSRLAKLNVAKDTDIVLYCRSGRRSGIAHNELIKAGFTNSHNGGGYMPMLKVKASTLKQ</sequence>
<feature type="signal peptide" evidence="1">
    <location>
        <begin position="1"/>
        <end position="30"/>
    </location>
</feature>
<evidence type="ECO:0000259" key="2">
    <source>
        <dbReference type="PROSITE" id="PS50206"/>
    </source>
</evidence>
<dbReference type="EMBL" id="CP036200">
    <property type="protein sequence ID" value="QBF84949.1"/>
    <property type="molecule type" value="Genomic_DNA"/>
</dbReference>
<reference evidence="3 4" key="1">
    <citation type="submission" date="2019-02" db="EMBL/GenBank/DDBJ databases">
        <title>Shewanella sp. D4-2 isolated from Dokdo Island.</title>
        <authorList>
            <person name="Baek K."/>
        </authorList>
    </citation>
    <scope>NUCLEOTIDE SEQUENCE [LARGE SCALE GENOMIC DNA]</scope>
    <source>
        <strain evidence="3 4">D4-2</strain>
    </source>
</reference>
<feature type="domain" description="Rhodanese" evidence="2">
    <location>
        <begin position="43"/>
        <end position="125"/>
    </location>
</feature>
<dbReference type="SMART" id="SM00450">
    <property type="entry name" value="RHOD"/>
    <property type="match status" value="1"/>
</dbReference>
<organism evidence="3 4">
    <name type="scientific">Shewanella maritima</name>
    <dbReference type="NCBI Taxonomy" id="2520507"/>
    <lineage>
        <taxon>Bacteria</taxon>
        <taxon>Pseudomonadati</taxon>
        <taxon>Pseudomonadota</taxon>
        <taxon>Gammaproteobacteria</taxon>
        <taxon>Alteromonadales</taxon>
        <taxon>Shewanellaceae</taxon>
        <taxon>Shewanella</taxon>
    </lineage>
</organism>
<evidence type="ECO:0000313" key="4">
    <source>
        <dbReference type="Proteomes" id="UP000291106"/>
    </source>
</evidence>
<dbReference type="PROSITE" id="PS50206">
    <property type="entry name" value="RHODANESE_3"/>
    <property type="match status" value="1"/>
</dbReference>
<dbReference type="AlphaFoldDB" id="A0A411PN51"/>
<gene>
    <name evidence="3" type="ORF">EXU30_16430</name>
</gene>
<evidence type="ECO:0000256" key="1">
    <source>
        <dbReference type="SAM" id="SignalP"/>
    </source>
</evidence>
<dbReference type="PANTHER" id="PTHR45431:SF3">
    <property type="entry name" value="RHODANESE-LIKE DOMAIN-CONTAINING PROTEIN 15, CHLOROPLASTIC"/>
    <property type="match status" value="1"/>
</dbReference>
<dbReference type="Proteomes" id="UP000291106">
    <property type="component" value="Chromosome"/>
</dbReference>
<keyword evidence="1" id="KW-0732">Signal</keyword>
<accession>A0A411PN51</accession>
<name>A0A411PN51_9GAMM</name>
<feature type="chain" id="PRO_5019323482" evidence="1">
    <location>
        <begin position="31"/>
        <end position="133"/>
    </location>
</feature>